<name>A0A6A6QZB5_9PEZI</name>
<dbReference type="PRINTS" id="PR00081">
    <property type="entry name" value="GDHRDH"/>
</dbReference>
<dbReference type="InterPro" id="IPR051468">
    <property type="entry name" value="Fungal_SecMetab_SDRs"/>
</dbReference>
<proteinExistence type="inferred from homology"/>
<dbReference type="CDD" id="cd05325">
    <property type="entry name" value="carb_red_sniffer_like_SDR_c"/>
    <property type="match status" value="1"/>
</dbReference>
<dbReference type="AlphaFoldDB" id="A0A6A6QZB5"/>
<dbReference type="PANTHER" id="PTHR43544">
    <property type="entry name" value="SHORT-CHAIN DEHYDROGENASE/REDUCTASE"/>
    <property type="match status" value="1"/>
</dbReference>
<organism evidence="4 5">
    <name type="scientific">Lophium mytilinum</name>
    <dbReference type="NCBI Taxonomy" id="390894"/>
    <lineage>
        <taxon>Eukaryota</taxon>
        <taxon>Fungi</taxon>
        <taxon>Dikarya</taxon>
        <taxon>Ascomycota</taxon>
        <taxon>Pezizomycotina</taxon>
        <taxon>Dothideomycetes</taxon>
        <taxon>Pleosporomycetidae</taxon>
        <taxon>Mytilinidiales</taxon>
        <taxon>Mytilinidiaceae</taxon>
        <taxon>Lophium</taxon>
    </lineage>
</organism>
<protein>
    <submittedName>
        <fullName evidence="4">Putative aflatoxin biosynthesis ketoreductase nor-1</fullName>
    </submittedName>
</protein>
<dbReference type="GO" id="GO:0005737">
    <property type="term" value="C:cytoplasm"/>
    <property type="evidence" value="ECO:0007669"/>
    <property type="project" value="TreeGrafter"/>
</dbReference>
<dbReference type="EMBL" id="MU004186">
    <property type="protein sequence ID" value="KAF2497801.1"/>
    <property type="molecule type" value="Genomic_DNA"/>
</dbReference>
<dbReference type="InterPro" id="IPR036291">
    <property type="entry name" value="NAD(P)-bd_dom_sf"/>
</dbReference>
<comment type="similarity">
    <text evidence="1">Belongs to the short-chain dehydrogenases/reductases (SDR) family.</text>
</comment>
<dbReference type="PANTHER" id="PTHR43544:SF7">
    <property type="entry name" value="NADB-LER2"/>
    <property type="match status" value="1"/>
</dbReference>
<dbReference type="GO" id="GO:0016491">
    <property type="term" value="F:oxidoreductase activity"/>
    <property type="evidence" value="ECO:0007669"/>
    <property type="project" value="UniProtKB-KW"/>
</dbReference>
<evidence type="ECO:0000256" key="2">
    <source>
        <dbReference type="ARBA" id="ARBA00022857"/>
    </source>
</evidence>
<keyword evidence="2" id="KW-0521">NADP</keyword>
<gene>
    <name evidence="4" type="ORF">BU16DRAFT_457863</name>
</gene>
<dbReference type="SUPFAM" id="SSF51735">
    <property type="entry name" value="NAD(P)-binding Rossmann-fold domains"/>
    <property type="match status" value="1"/>
</dbReference>
<keyword evidence="3" id="KW-0560">Oxidoreductase</keyword>
<sequence length="246" mass="26337">MSTNTVYLISGANRGIGRGLTAEYLSRDNNTVVAAVRDPSHETSKSLSSLPKGKESALVVVKIDSLSHSDPKAAIATLPEHSISHIDVLIANAGVLEVKRVTDITVEEYRYHQDVNTIGPLLLFQAAWDLLQKAPQPKFVVVASQLGSVAVGPKAALASGCYGASKASINYLLRKLHFENPGLIALPICPGMTQTDMGAHVAQAMGREKATVTLEDSVKGVVQEIDNATRTPDGRFASYQHVDLPW</sequence>
<dbReference type="Proteomes" id="UP000799750">
    <property type="component" value="Unassembled WGS sequence"/>
</dbReference>
<keyword evidence="5" id="KW-1185">Reference proteome</keyword>
<dbReference type="OrthoDB" id="9876299at2759"/>
<evidence type="ECO:0000313" key="5">
    <source>
        <dbReference type="Proteomes" id="UP000799750"/>
    </source>
</evidence>
<evidence type="ECO:0000256" key="1">
    <source>
        <dbReference type="ARBA" id="ARBA00006484"/>
    </source>
</evidence>
<accession>A0A6A6QZB5</accession>
<evidence type="ECO:0000256" key="3">
    <source>
        <dbReference type="ARBA" id="ARBA00023002"/>
    </source>
</evidence>
<evidence type="ECO:0000313" key="4">
    <source>
        <dbReference type="EMBL" id="KAF2497801.1"/>
    </source>
</evidence>
<dbReference type="Gene3D" id="3.40.50.720">
    <property type="entry name" value="NAD(P)-binding Rossmann-like Domain"/>
    <property type="match status" value="1"/>
</dbReference>
<dbReference type="InterPro" id="IPR002347">
    <property type="entry name" value="SDR_fam"/>
</dbReference>
<dbReference type="Pfam" id="PF00106">
    <property type="entry name" value="adh_short"/>
    <property type="match status" value="1"/>
</dbReference>
<reference evidence="4" key="1">
    <citation type="journal article" date="2020" name="Stud. Mycol.">
        <title>101 Dothideomycetes genomes: a test case for predicting lifestyles and emergence of pathogens.</title>
        <authorList>
            <person name="Haridas S."/>
            <person name="Albert R."/>
            <person name="Binder M."/>
            <person name="Bloem J."/>
            <person name="Labutti K."/>
            <person name="Salamov A."/>
            <person name="Andreopoulos B."/>
            <person name="Baker S."/>
            <person name="Barry K."/>
            <person name="Bills G."/>
            <person name="Bluhm B."/>
            <person name="Cannon C."/>
            <person name="Castanera R."/>
            <person name="Culley D."/>
            <person name="Daum C."/>
            <person name="Ezra D."/>
            <person name="Gonzalez J."/>
            <person name="Henrissat B."/>
            <person name="Kuo A."/>
            <person name="Liang C."/>
            <person name="Lipzen A."/>
            <person name="Lutzoni F."/>
            <person name="Magnuson J."/>
            <person name="Mondo S."/>
            <person name="Nolan M."/>
            <person name="Ohm R."/>
            <person name="Pangilinan J."/>
            <person name="Park H.-J."/>
            <person name="Ramirez L."/>
            <person name="Alfaro M."/>
            <person name="Sun H."/>
            <person name="Tritt A."/>
            <person name="Yoshinaga Y."/>
            <person name="Zwiers L.-H."/>
            <person name="Turgeon B."/>
            <person name="Goodwin S."/>
            <person name="Spatafora J."/>
            <person name="Crous P."/>
            <person name="Grigoriev I."/>
        </authorList>
    </citation>
    <scope>NUCLEOTIDE SEQUENCE</scope>
    <source>
        <strain evidence="4">CBS 269.34</strain>
    </source>
</reference>